<dbReference type="Proteomes" id="UP000529417">
    <property type="component" value="Unassembled WGS sequence"/>
</dbReference>
<dbReference type="EMBL" id="JACBXS010000001">
    <property type="protein sequence ID" value="NYS23524.1"/>
    <property type="molecule type" value="Genomic_DNA"/>
</dbReference>
<evidence type="ECO:0000313" key="2">
    <source>
        <dbReference type="Proteomes" id="UP000529417"/>
    </source>
</evidence>
<comment type="caution">
    <text evidence="1">The sequence shown here is derived from an EMBL/GenBank/DDBJ whole genome shotgun (WGS) entry which is preliminary data.</text>
</comment>
<accession>A0A7Z0KW42</accession>
<keyword evidence="2" id="KW-1185">Reference proteome</keyword>
<dbReference type="AlphaFoldDB" id="A0A7Z0KW42"/>
<dbReference type="InterPro" id="IPR006311">
    <property type="entry name" value="TAT_signal"/>
</dbReference>
<dbReference type="RefSeq" id="WP_179904223.1">
    <property type="nucleotide sequence ID" value="NZ_JACBXS010000001.1"/>
</dbReference>
<protein>
    <submittedName>
        <fullName evidence="1">Uncharacterized protein</fullName>
    </submittedName>
</protein>
<evidence type="ECO:0000313" key="1">
    <source>
        <dbReference type="EMBL" id="NYS23524.1"/>
    </source>
</evidence>
<dbReference type="PROSITE" id="PS51318">
    <property type="entry name" value="TAT"/>
    <property type="match status" value="1"/>
</dbReference>
<organism evidence="1 2">
    <name type="scientific">Rhabdonatronobacter sediminivivens</name>
    <dbReference type="NCBI Taxonomy" id="2743469"/>
    <lineage>
        <taxon>Bacteria</taxon>
        <taxon>Pseudomonadati</taxon>
        <taxon>Pseudomonadota</taxon>
        <taxon>Alphaproteobacteria</taxon>
        <taxon>Rhodobacterales</taxon>
        <taxon>Paracoccaceae</taxon>
        <taxon>Rhabdonatronobacter</taxon>
    </lineage>
</organism>
<gene>
    <name evidence="1" type="ORF">HUK65_00855</name>
</gene>
<proteinExistence type="predicted"/>
<name>A0A7Z0KW42_9RHOB</name>
<sequence>MARRDNAQAPRVGLSRRAFFGVAAASAVGAGALTGGGAVPAFAQSGNARTRARYQRTEHVENFYRTNRYYDRGE</sequence>
<reference evidence="1 2" key="1">
    <citation type="journal article" date="2000" name="Arch. Microbiol.">
        <title>Rhodobaca bogoriensis gen. nov. and sp. nov., an alkaliphilic purple nonsulfur bacterium from African Rift Valley soda lakes.</title>
        <authorList>
            <person name="Milford A.D."/>
            <person name="Achenbach L.A."/>
            <person name="Jung D.O."/>
            <person name="Madigan M.T."/>
        </authorList>
    </citation>
    <scope>NUCLEOTIDE SEQUENCE [LARGE SCALE GENOMIC DNA]</scope>
    <source>
        <strain evidence="1 2">2376</strain>
    </source>
</reference>